<dbReference type="AlphaFoldDB" id="A0A6G1G2H4"/>
<feature type="region of interest" description="Disordered" evidence="1">
    <location>
        <begin position="1"/>
        <end position="140"/>
    </location>
</feature>
<sequence>MDSSPLDQDPSQTHGVSVPFDSIWQHEAPPDHAPSTPIGAGGPSNTPRRNTYTTPHTSIFNSSTSTFPPSLFESNAEPSPGEGSSSIRANRPLDAFGRDVERSTSPSIAMSSGTARISAAEKDVDDPTTPVDHQRAFDAREEITPITPAKSMAADVPLNPSSRTSSYQYGAGNLNLLGRTNYEPASLPDHLYTRGLLGGRHSDITVIAFGTKYNLHRLLLDRAPFFATALSEPWIESSLKEVTLHPEDMDSNITQVAFELALKRLYGCDISNEEEAEAIGLFATGCWLEMPDLAESAIDAILRQMNVESLAPLIKLVTENYYGRSGERILASAKAMLCRDGWEMHLRYWDGIPGDIVREIVGGDGCFVYGEWDRWVLAKRLLDRRLKQKAAEVGLGDKIKNKSRAPETLGLMAIRFDPVYRKNSISSLGQSPEGMDKWLALYTHPEVEPLLVLLDEGIHYVHLEFEQLQHIRRARDVFGLPLLPEDVITNALWMAMELRQKVVNARDLDMDLGLSIPAEIEPTKPPTVSSQRTDDANGSSVAQGKRKVDETPSQTKSEEMGSGSWDSTARPRKFWIPSADCNIVMGGNAEPVIQTSAALSNHASQISVTIQPEDAPWATDFASSPGNITEGLARSSSNATRPQPSDSAGGTTQPKPIAYSHCPPFRFAVEFPNPRLLKEKKRVYSRTVFYAGSLWNIYIQKVRSSKHPQLGVYLHRAKEREVEEALSGPGLAANLSNSIPASVDERIGQLEREMLLRGDRRRVARDRDRDRPLGGLATDNAAEEDTSGSGGDVDANTSRSYNWFSNYRPGGNTHNSYRARQSSVLQHYTPVFDIPSDSDSDNDADASSNYPRSANTAPQLPLPQGLSATTIQPNSQSPSPTLARASISRNNSSRQPTFVATVPPYTDMRPTIRTYFKIYSPSKGGRLLSVYESAPDRFNFSQSWGWKSSTLMLDEGLIGGGEGAVSGEEEGSFGQGAEKRRREGKLRFMVVIGNL</sequence>
<evidence type="ECO:0000313" key="3">
    <source>
        <dbReference type="EMBL" id="KAF1812126.1"/>
    </source>
</evidence>
<evidence type="ECO:0000256" key="1">
    <source>
        <dbReference type="SAM" id="MobiDB-lite"/>
    </source>
</evidence>
<feature type="region of interest" description="Disordered" evidence="1">
    <location>
        <begin position="766"/>
        <end position="796"/>
    </location>
</feature>
<feature type="compositionally biased region" description="Polar residues" evidence="1">
    <location>
        <begin position="866"/>
        <end position="880"/>
    </location>
</feature>
<feature type="region of interest" description="Disordered" evidence="1">
    <location>
        <begin position="831"/>
        <end position="902"/>
    </location>
</feature>
<dbReference type="InterPro" id="IPR000210">
    <property type="entry name" value="BTB/POZ_dom"/>
</dbReference>
<evidence type="ECO:0000313" key="5">
    <source>
        <dbReference type="RefSeq" id="XP_033533757.1"/>
    </source>
</evidence>
<accession>A0A6G1G2H4</accession>
<dbReference type="PANTHER" id="PTHR47369">
    <property type="entry name" value="BTB/POZ DOMAIN-CONTAINING PROTEIN"/>
    <property type="match status" value="1"/>
</dbReference>
<dbReference type="Gene3D" id="3.30.710.10">
    <property type="entry name" value="Potassium Channel Kv1.1, Chain A"/>
    <property type="match status" value="1"/>
</dbReference>
<feature type="domain" description="BTB" evidence="2">
    <location>
        <begin position="202"/>
        <end position="274"/>
    </location>
</feature>
<feature type="compositionally biased region" description="Polar residues" evidence="1">
    <location>
        <begin position="43"/>
        <end position="88"/>
    </location>
</feature>
<evidence type="ECO:0000313" key="4">
    <source>
        <dbReference type="Proteomes" id="UP000504638"/>
    </source>
</evidence>
<reference evidence="3 5" key="1">
    <citation type="submission" date="2020-01" db="EMBL/GenBank/DDBJ databases">
        <authorList>
            <consortium name="DOE Joint Genome Institute"/>
            <person name="Haridas S."/>
            <person name="Albert R."/>
            <person name="Binder M."/>
            <person name="Bloem J."/>
            <person name="Labutti K."/>
            <person name="Salamov A."/>
            <person name="Andreopoulos B."/>
            <person name="Baker S.E."/>
            <person name="Barry K."/>
            <person name="Bills G."/>
            <person name="Bluhm B.H."/>
            <person name="Cannon C."/>
            <person name="Castanera R."/>
            <person name="Culley D.E."/>
            <person name="Daum C."/>
            <person name="Ezra D."/>
            <person name="Gonzalez J.B."/>
            <person name="Henrissat B."/>
            <person name="Kuo A."/>
            <person name="Liang C."/>
            <person name="Lipzen A."/>
            <person name="Lutzoni F."/>
            <person name="Magnuson J."/>
            <person name="Mondo S."/>
            <person name="Nolan M."/>
            <person name="Ohm R."/>
            <person name="Pangilinan J."/>
            <person name="Park H.-J."/>
            <person name="Ramirez L."/>
            <person name="Alfaro M."/>
            <person name="Sun H."/>
            <person name="Tritt A."/>
            <person name="Yoshinaga Y."/>
            <person name="Zwiers L.-H."/>
            <person name="Turgeon B.G."/>
            <person name="Goodwin S.B."/>
            <person name="Spatafora J.W."/>
            <person name="Crous P.W."/>
            <person name="Grigoriev I.V."/>
        </authorList>
    </citation>
    <scope>NUCLEOTIDE SEQUENCE</scope>
    <source>
        <strain evidence="3 5">CBS 781.70</strain>
    </source>
</reference>
<dbReference type="PROSITE" id="PS50097">
    <property type="entry name" value="BTB"/>
    <property type="match status" value="1"/>
</dbReference>
<dbReference type="InterPro" id="IPR011333">
    <property type="entry name" value="SKP1/BTB/POZ_sf"/>
</dbReference>
<dbReference type="EMBL" id="ML975159">
    <property type="protein sequence ID" value="KAF1812126.1"/>
    <property type="molecule type" value="Genomic_DNA"/>
</dbReference>
<feature type="compositionally biased region" description="Polar residues" evidence="1">
    <location>
        <begin position="1"/>
        <end position="15"/>
    </location>
</feature>
<name>A0A6G1G2H4_9PEZI</name>
<feature type="compositionally biased region" description="Polar residues" evidence="1">
    <location>
        <begin position="634"/>
        <end position="654"/>
    </location>
</feature>
<reference evidence="5" key="3">
    <citation type="submission" date="2025-04" db="UniProtKB">
        <authorList>
            <consortium name="RefSeq"/>
        </authorList>
    </citation>
    <scope>IDENTIFICATION</scope>
    <source>
        <strain evidence="5">CBS 781.70</strain>
    </source>
</reference>
<feature type="region of interest" description="Disordered" evidence="1">
    <location>
        <begin position="145"/>
        <end position="164"/>
    </location>
</feature>
<protein>
    <recommendedName>
        <fullName evidence="2">BTB domain-containing protein</fullName>
    </recommendedName>
</protein>
<feature type="region of interest" description="Disordered" evidence="1">
    <location>
        <begin position="622"/>
        <end position="655"/>
    </location>
</feature>
<evidence type="ECO:0000259" key="2">
    <source>
        <dbReference type="PROSITE" id="PS50097"/>
    </source>
</evidence>
<dbReference type="PANTHER" id="PTHR47369:SF1">
    <property type="entry name" value="BTB_POZ DOMAIN-CONTAINING PROTEIN"/>
    <property type="match status" value="1"/>
</dbReference>
<feature type="compositionally biased region" description="Polar residues" evidence="1">
    <location>
        <begin position="526"/>
        <end position="542"/>
    </location>
</feature>
<dbReference type="GeneID" id="54417671"/>
<dbReference type="OrthoDB" id="6359943at2759"/>
<gene>
    <name evidence="3 5" type="ORF">P152DRAFT_418172</name>
</gene>
<dbReference type="RefSeq" id="XP_033533757.1">
    <property type="nucleotide sequence ID" value="XM_033677101.1"/>
</dbReference>
<dbReference type="Proteomes" id="UP000504638">
    <property type="component" value="Unplaced"/>
</dbReference>
<reference evidence="5" key="2">
    <citation type="submission" date="2020-04" db="EMBL/GenBank/DDBJ databases">
        <authorList>
            <consortium name="NCBI Genome Project"/>
        </authorList>
    </citation>
    <scope>NUCLEOTIDE SEQUENCE</scope>
    <source>
        <strain evidence="5">CBS 781.70</strain>
    </source>
</reference>
<feature type="compositionally biased region" description="Polar residues" evidence="1">
    <location>
        <begin position="103"/>
        <end position="115"/>
    </location>
</feature>
<organism evidence="3">
    <name type="scientific">Eremomyces bilateralis CBS 781.70</name>
    <dbReference type="NCBI Taxonomy" id="1392243"/>
    <lineage>
        <taxon>Eukaryota</taxon>
        <taxon>Fungi</taxon>
        <taxon>Dikarya</taxon>
        <taxon>Ascomycota</taxon>
        <taxon>Pezizomycotina</taxon>
        <taxon>Dothideomycetes</taxon>
        <taxon>Dothideomycetes incertae sedis</taxon>
        <taxon>Eremomycetales</taxon>
        <taxon>Eremomycetaceae</taxon>
        <taxon>Eremomyces</taxon>
    </lineage>
</organism>
<proteinExistence type="predicted"/>
<feature type="compositionally biased region" description="Low complexity" evidence="1">
    <location>
        <begin position="883"/>
        <end position="894"/>
    </location>
</feature>
<dbReference type="SUPFAM" id="SSF54695">
    <property type="entry name" value="POZ domain"/>
    <property type="match status" value="1"/>
</dbReference>
<feature type="region of interest" description="Disordered" evidence="1">
    <location>
        <begin position="517"/>
        <end position="571"/>
    </location>
</feature>
<keyword evidence="4" id="KW-1185">Reference proteome</keyword>